<keyword evidence="3" id="KW-1185">Reference proteome</keyword>
<evidence type="ECO:0000256" key="1">
    <source>
        <dbReference type="SAM" id="SignalP"/>
    </source>
</evidence>
<comment type="caution">
    <text evidence="2">The sequence shown here is derived from an EMBL/GenBank/DDBJ whole genome shotgun (WGS) entry which is preliminary data.</text>
</comment>
<evidence type="ECO:0000313" key="2">
    <source>
        <dbReference type="EMBL" id="SMR75421.1"/>
    </source>
</evidence>
<sequence length="189" mass="21418">MQSKPMRVLLVLLIMLMTPLSLFAAVLEKQQVDAYLDTLDEVKQLGERMKSSGLGAFLEREIMPRAGEAFDPHQRAVMALKREHADQHQALMRIVQRRGFISPESWALVGDRVVLAYGAIKVESESPAILQLARQMQGADPQFMQLLPPEQRLQVEQAMLIAKVLSRVPEADKQQVRPHIARLDRVFSQ</sequence>
<protein>
    <submittedName>
        <fullName evidence="2">Uncharacterized protein</fullName>
    </submittedName>
</protein>
<keyword evidence="1" id="KW-0732">Signal</keyword>
<accession>A0ABY1S161</accession>
<proteinExistence type="predicted"/>
<dbReference type="EMBL" id="FXWV01000009">
    <property type="protein sequence ID" value="SMR75421.1"/>
    <property type="molecule type" value="Genomic_DNA"/>
</dbReference>
<feature type="signal peptide" evidence="1">
    <location>
        <begin position="1"/>
        <end position="24"/>
    </location>
</feature>
<name>A0ABY1S161_9GAMM</name>
<dbReference type="RefSeq" id="WP_239041349.1">
    <property type="nucleotide sequence ID" value="NZ_BAAAEY010000009.1"/>
</dbReference>
<feature type="chain" id="PRO_5047507710" evidence="1">
    <location>
        <begin position="25"/>
        <end position="189"/>
    </location>
</feature>
<evidence type="ECO:0000313" key="3">
    <source>
        <dbReference type="Proteomes" id="UP001159257"/>
    </source>
</evidence>
<organism evidence="2 3">
    <name type="scientific">Marinobacterium sediminicola</name>
    <dbReference type="NCBI Taxonomy" id="518898"/>
    <lineage>
        <taxon>Bacteria</taxon>
        <taxon>Pseudomonadati</taxon>
        <taxon>Pseudomonadota</taxon>
        <taxon>Gammaproteobacteria</taxon>
        <taxon>Oceanospirillales</taxon>
        <taxon>Oceanospirillaceae</taxon>
        <taxon>Marinobacterium</taxon>
    </lineage>
</organism>
<reference evidence="2 3" key="1">
    <citation type="submission" date="2017-05" db="EMBL/GenBank/DDBJ databases">
        <authorList>
            <person name="Varghese N."/>
            <person name="Submissions S."/>
        </authorList>
    </citation>
    <scope>NUCLEOTIDE SEQUENCE [LARGE SCALE GENOMIC DNA]</scope>
    <source>
        <strain evidence="2 3">CGMCC 1.7287</strain>
    </source>
</reference>
<dbReference type="Proteomes" id="UP001159257">
    <property type="component" value="Unassembled WGS sequence"/>
</dbReference>
<gene>
    <name evidence="2" type="ORF">SAMN04487964_10987</name>
</gene>